<comment type="similarity">
    <text evidence="2 6">Belongs to the FPP/GGPP synthase family.</text>
</comment>
<dbReference type="Proteomes" id="UP000199300">
    <property type="component" value="Unassembled WGS sequence"/>
</dbReference>
<keyword evidence="8" id="KW-1185">Reference proteome</keyword>
<protein>
    <submittedName>
        <fullName evidence="7">Heptaprenyl diphosphate synthase</fullName>
    </submittedName>
</protein>
<dbReference type="InterPro" id="IPR000092">
    <property type="entry name" value="Polyprenyl_synt"/>
</dbReference>
<proteinExistence type="inferred from homology"/>
<comment type="cofactor">
    <cofactor evidence="1">
        <name>Mg(2+)</name>
        <dbReference type="ChEBI" id="CHEBI:18420"/>
    </cofactor>
</comment>
<accession>A0A1H8TLY0</accession>
<dbReference type="Pfam" id="PF00348">
    <property type="entry name" value="polyprenyl_synt"/>
    <property type="match status" value="1"/>
</dbReference>
<evidence type="ECO:0000256" key="1">
    <source>
        <dbReference type="ARBA" id="ARBA00001946"/>
    </source>
</evidence>
<dbReference type="Gene3D" id="1.10.600.10">
    <property type="entry name" value="Farnesyl Diphosphate Synthase"/>
    <property type="match status" value="1"/>
</dbReference>
<dbReference type="SFLD" id="SFLDS00005">
    <property type="entry name" value="Isoprenoid_Synthase_Type_I"/>
    <property type="match status" value="1"/>
</dbReference>
<gene>
    <name evidence="7" type="ORF">SAMN04488134_11732</name>
</gene>
<dbReference type="PROSITE" id="PS00444">
    <property type="entry name" value="POLYPRENYL_SYNTHASE_2"/>
    <property type="match status" value="1"/>
</dbReference>
<sequence length="325" mass="36774">MNTHAMWKDYPQLEKDLSRVTQLIDSHIRIRDKQIRATLKEVVHAGGKLLRPAYTLLCSQMGAYYDRDKAIALAAAVETLHMATLVHDDVIDDAATRRGKATLQNTHGNKFAIYAGDYLFSISFAILSKHSGSLEHLAYNSRSMERILIGELDQLHSRFKPASSVKDYLARISGKTAQLFAVSCYTGAIESKATKRQARHAWYMGHYIGMAFQIIDDILDYEADASHVGKPVMADVRQGIYTLPLIYALAKNEREIKPILEKKQLSDEELDRLITLIRQERGLANAKKLASRYTEKALTELNKLPNGPYKDTLFELTSQMLKRTM</sequence>
<dbReference type="PANTHER" id="PTHR12001">
    <property type="entry name" value="GERANYLGERANYL PYROPHOSPHATE SYNTHASE"/>
    <property type="match status" value="1"/>
</dbReference>
<evidence type="ECO:0000256" key="6">
    <source>
        <dbReference type="RuleBase" id="RU004466"/>
    </source>
</evidence>
<dbReference type="SUPFAM" id="SSF48576">
    <property type="entry name" value="Terpenoid synthases"/>
    <property type="match status" value="1"/>
</dbReference>
<evidence type="ECO:0000313" key="8">
    <source>
        <dbReference type="Proteomes" id="UP000199300"/>
    </source>
</evidence>
<dbReference type="PANTHER" id="PTHR12001:SF69">
    <property type="entry name" value="ALL TRANS-POLYPRENYL-DIPHOSPHATE SYNTHASE PDSS1"/>
    <property type="match status" value="1"/>
</dbReference>
<evidence type="ECO:0000256" key="3">
    <source>
        <dbReference type="ARBA" id="ARBA00022679"/>
    </source>
</evidence>
<dbReference type="OrthoDB" id="9805316at2"/>
<dbReference type="InterPro" id="IPR008949">
    <property type="entry name" value="Isoprenoid_synthase_dom_sf"/>
</dbReference>
<keyword evidence="5" id="KW-0460">Magnesium</keyword>
<name>A0A1H8TLY0_9BACI</name>
<evidence type="ECO:0000313" key="7">
    <source>
        <dbReference type="EMBL" id="SEO91816.1"/>
    </source>
</evidence>
<reference evidence="7 8" key="1">
    <citation type="submission" date="2016-10" db="EMBL/GenBank/DDBJ databases">
        <authorList>
            <person name="de Groot N.N."/>
        </authorList>
    </citation>
    <scope>NUCLEOTIDE SEQUENCE [LARGE SCALE GENOMIC DNA]</scope>
    <source>
        <strain evidence="7 8">CGMCC 1.10434</strain>
    </source>
</reference>
<evidence type="ECO:0000256" key="4">
    <source>
        <dbReference type="ARBA" id="ARBA00022723"/>
    </source>
</evidence>
<dbReference type="AlphaFoldDB" id="A0A1H8TLY0"/>
<dbReference type="EMBL" id="FODJ01000017">
    <property type="protein sequence ID" value="SEO91816.1"/>
    <property type="molecule type" value="Genomic_DNA"/>
</dbReference>
<evidence type="ECO:0000256" key="2">
    <source>
        <dbReference type="ARBA" id="ARBA00006706"/>
    </source>
</evidence>
<dbReference type="GO" id="GO:0004659">
    <property type="term" value="F:prenyltransferase activity"/>
    <property type="evidence" value="ECO:0007669"/>
    <property type="project" value="InterPro"/>
</dbReference>
<dbReference type="GO" id="GO:0008299">
    <property type="term" value="P:isoprenoid biosynthetic process"/>
    <property type="evidence" value="ECO:0007669"/>
    <property type="project" value="InterPro"/>
</dbReference>
<dbReference type="STRING" id="872970.SAMN04488134_11732"/>
<dbReference type="GO" id="GO:0046872">
    <property type="term" value="F:metal ion binding"/>
    <property type="evidence" value="ECO:0007669"/>
    <property type="project" value="UniProtKB-KW"/>
</dbReference>
<keyword evidence="3 6" id="KW-0808">Transferase</keyword>
<organism evidence="7 8">
    <name type="scientific">Amphibacillus marinus</name>
    <dbReference type="NCBI Taxonomy" id="872970"/>
    <lineage>
        <taxon>Bacteria</taxon>
        <taxon>Bacillati</taxon>
        <taxon>Bacillota</taxon>
        <taxon>Bacilli</taxon>
        <taxon>Bacillales</taxon>
        <taxon>Bacillaceae</taxon>
        <taxon>Amphibacillus</taxon>
    </lineage>
</organism>
<evidence type="ECO:0000256" key="5">
    <source>
        <dbReference type="ARBA" id="ARBA00022842"/>
    </source>
</evidence>
<dbReference type="PROSITE" id="PS00723">
    <property type="entry name" value="POLYPRENYL_SYNTHASE_1"/>
    <property type="match status" value="1"/>
</dbReference>
<dbReference type="CDD" id="cd00685">
    <property type="entry name" value="Trans_IPPS_HT"/>
    <property type="match status" value="1"/>
</dbReference>
<dbReference type="InterPro" id="IPR033749">
    <property type="entry name" value="Polyprenyl_synt_CS"/>
</dbReference>
<dbReference type="RefSeq" id="WP_091500303.1">
    <property type="nucleotide sequence ID" value="NZ_FODJ01000017.1"/>
</dbReference>
<keyword evidence="4" id="KW-0479">Metal-binding</keyword>